<gene>
    <name evidence="1" type="ORF">PVAP13_6KG272300</name>
</gene>
<protein>
    <submittedName>
        <fullName evidence="1">Uncharacterized protein</fullName>
    </submittedName>
</protein>
<reference evidence="1" key="1">
    <citation type="submission" date="2020-05" db="EMBL/GenBank/DDBJ databases">
        <title>WGS assembly of Panicum virgatum.</title>
        <authorList>
            <person name="Lovell J.T."/>
            <person name="Jenkins J."/>
            <person name="Shu S."/>
            <person name="Juenger T.E."/>
            <person name="Schmutz J."/>
        </authorList>
    </citation>
    <scope>NUCLEOTIDE SEQUENCE</scope>
    <source>
        <strain evidence="1">AP13</strain>
    </source>
</reference>
<comment type="caution">
    <text evidence="1">The sequence shown here is derived from an EMBL/GenBank/DDBJ whole genome shotgun (WGS) entry which is preliminary data.</text>
</comment>
<name>A0A8T0RDQ4_PANVG</name>
<keyword evidence="2" id="KW-1185">Reference proteome</keyword>
<accession>A0A8T0RDQ4</accession>
<sequence length="99" mass="11459">MNPKEGEKIFSTFLFCSSSGVSVANESFRPESRESTGTHTDLPAVSVACRQIRQSHMKKKKKKITLEPNEAVHFFWLNSRRNDSKDQFEKKEKKLLALW</sequence>
<organism evidence="1 2">
    <name type="scientific">Panicum virgatum</name>
    <name type="common">Blackwell switchgrass</name>
    <dbReference type="NCBI Taxonomy" id="38727"/>
    <lineage>
        <taxon>Eukaryota</taxon>
        <taxon>Viridiplantae</taxon>
        <taxon>Streptophyta</taxon>
        <taxon>Embryophyta</taxon>
        <taxon>Tracheophyta</taxon>
        <taxon>Spermatophyta</taxon>
        <taxon>Magnoliopsida</taxon>
        <taxon>Liliopsida</taxon>
        <taxon>Poales</taxon>
        <taxon>Poaceae</taxon>
        <taxon>PACMAD clade</taxon>
        <taxon>Panicoideae</taxon>
        <taxon>Panicodae</taxon>
        <taxon>Paniceae</taxon>
        <taxon>Panicinae</taxon>
        <taxon>Panicum</taxon>
        <taxon>Panicum sect. Hiantes</taxon>
    </lineage>
</organism>
<dbReference type="AlphaFoldDB" id="A0A8T0RDQ4"/>
<dbReference type="Proteomes" id="UP000823388">
    <property type="component" value="Chromosome 6K"/>
</dbReference>
<evidence type="ECO:0000313" key="1">
    <source>
        <dbReference type="EMBL" id="KAG2584112.1"/>
    </source>
</evidence>
<proteinExistence type="predicted"/>
<dbReference type="EMBL" id="CM029047">
    <property type="protein sequence ID" value="KAG2584112.1"/>
    <property type="molecule type" value="Genomic_DNA"/>
</dbReference>
<evidence type="ECO:0000313" key="2">
    <source>
        <dbReference type="Proteomes" id="UP000823388"/>
    </source>
</evidence>